<organism evidence="2 3">
    <name type="scientific">Amborella trichopoda</name>
    <dbReference type="NCBI Taxonomy" id="13333"/>
    <lineage>
        <taxon>Eukaryota</taxon>
        <taxon>Viridiplantae</taxon>
        <taxon>Streptophyta</taxon>
        <taxon>Embryophyta</taxon>
        <taxon>Tracheophyta</taxon>
        <taxon>Spermatophyta</taxon>
        <taxon>Magnoliopsida</taxon>
        <taxon>Amborellales</taxon>
        <taxon>Amborellaceae</taxon>
        <taxon>Amborella</taxon>
    </lineage>
</organism>
<evidence type="ECO:0000313" key="2">
    <source>
        <dbReference type="EMBL" id="ERN10873.1"/>
    </source>
</evidence>
<gene>
    <name evidence="2" type="ORF">AMTR_s00167p00022840</name>
</gene>
<dbReference type="AlphaFoldDB" id="W1PS57"/>
<sequence>MASPVQEVAPMTIEPVCELTLVPPSPRRASLDLASCAGESAPLQLTEVSAATSGAAVEGHIVVQGEELGADEASEHYEATTPDGMGDEGPSTAKREEPVFNEQSEEATPDDMTEGVGSEGSSTSQGEEPGVDETQEQSEAIVPDEVVEVLVLESSEVEIRSGLEGSGDLGFEVAPPKAVTTMPIVSSTRLL</sequence>
<dbReference type="HOGENOM" id="CLU_105192_1_0_1"/>
<protein>
    <submittedName>
        <fullName evidence="2">Uncharacterized protein</fullName>
    </submittedName>
</protein>
<dbReference type="Proteomes" id="UP000017836">
    <property type="component" value="Unassembled WGS sequence"/>
</dbReference>
<feature type="compositionally biased region" description="Acidic residues" evidence="1">
    <location>
        <begin position="103"/>
        <end position="113"/>
    </location>
</feature>
<evidence type="ECO:0000256" key="1">
    <source>
        <dbReference type="SAM" id="MobiDB-lite"/>
    </source>
</evidence>
<feature type="region of interest" description="Disordered" evidence="1">
    <location>
        <begin position="64"/>
        <end position="144"/>
    </location>
</feature>
<dbReference type="EMBL" id="KI392771">
    <property type="protein sequence ID" value="ERN10873.1"/>
    <property type="molecule type" value="Genomic_DNA"/>
</dbReference>
<accession>W1PS57</accession>
<feature type="compositionally biased region" description="Low complexity" evidence="1">
    <location>
        <begin position="114"/>
        <end position="128"/>
    </location>
</feature>
<proteinExistence type="predicted"/>
<evidence type="ECO:0000313" key="3">
    <source>
        <dbReference type="Proteomes" id="UP000017836"/>
    </source>
</evidence>
<reference evidence="3" key="1">
    <citation type="journal article" date="2013" name="Science">
        <title>The Amborella genome and the evolution of flowering plants.</title>
        <authorList>
            <consortium name="Amborella Genome Project"/>
        </authorList>
    </citation>
    <scope>NUCLEOTIDE SEQUENCE [LARGE SCALE GENOMIC DNA]</scope>
</reference>
<keyword evidence="3" id="KW-1185">Reference proteome</keyword>
<dbReference type="Gramene" id="ERN10873">
    <property type="protein sequence ID" value="ERN10873"/>
    <property type="gene ID" value="AMTR_s00167p00022840"/>
</dbReference>
<name>W1PS57_AMBTC</name>